<sequence>MASLLRRALPLTRMSPATSALRQLRLSSHSIQVNNDNFDETIAEATKPVLVYFTASWCGPCRMLKPILEKAVDARNGDVVLAKIDVDEQQELSARFQVASVPQVFAVKEGEIVDQFIGAQPLDKVNSFLDKIVKA</sequence>
<dbReference type="InParanoid" id="A9VBR7"/>
<dbReference type="PANTHER" id="PTHR45663:SF11">
    <property type="entry name" value="GEO12009P1"/>
    <property type="match status" value="1"/>
</dbReference>
<dbReference type="InterPro" id="IPR005746">
    <property type="entry name" value="Thioredoxin"/>
</dbReference>
<organism evidence="6 7">
    <name type="scientific">Monosiga brevicollis</name>
    <name type="common">Choanoflagellate</name>
    <dbReference type="NCBI Taxonomy" id="81824"/>
    <lineage>
        <taxon>Eukaryota</taxon>
        <taxon>Choanoflagellata</taxon>
        <taxon>Craspedida</taxon>
        <taxon>Salpingoecidae</taxon>
        <taxon>Monosiga</taxon>
    </lineage>
</organism>
<accession>A9VBR7</accession>
<evidence type="ECO:0000256" key="1">
    <source>
        <dbReference type="ARBA" id="ARBA00022448"/>
    </source>
</evidence>
<dbReference type="Gene3D" id="3.40.30.10">
    <property type="entry name" value="Glutaredoxin"/>
    <property type="match status" value="1"/>
</dbReference>
<proteinExistence type="predicted"/>
<dbReference type="GO" id="GO:0045454">
    <property type="term" value="P:cell redox homeostasis"/>
    <property type="evidence" value="ECO:0000318"/>
    <property type="project" value="GO_Central"/>
</dbReference>
<keyword evidence="1" id="KW-0813">Transport</keyword>
<dbReference type="InterPro" id="IPR013766">
    <property type="entry name" value="Thioredoxin_domain"/>
</dbReference>
<dbReference type="Pfam" id="PF00085">
    <property type="entry name" value="Thioredoxin"/>
    <property type="match status" value="1"/>
</dbReference>
<dbReference type="GO" id="GO:0015035">
    <property type="term" value="F:protein-disulfide reductase activity"/>
    <property type="evidence" value="ECO:0007669"/>
    <property type="project" value="InterPro"/>
</dbReference>
<evidence type="ECO:0000256" key="2">
    <source>
        <dbReference type="ARBA" id="ARBA00022982"/>
    </source>
</evidence>
<dbReference type="EMBL" id="CH991578">
    <property type="protein sequence ID" value="EDQ84980.1"/>
    <property type="molecule type" value="Genomic_DNA"/>
</dbReference>
<keyword evidence="7" id="KW-1185">Reference proteome</keyword>
<protein>
    <recommendedName>
        <fullName evidence="5">Thioredoxin domain-containing protein</fullName>
    </recommendedName>
</protein>
<evidence type="ECO:0000256" key="4">
    <source>
        <dbReference type="ARBA" id="ARBA00023284"/>
    </source>
</evidence>
<dbReference type="PROSITE" id="PS51352">
    <property type="entry name" value="THIOREDOXIN_2"/>
    <property type="match status" value="1"/>
</dbReference>
<dbReference type="SUPFAM" id="SSF52833">
    <property type="entry name" value="Thioredoxin-like"/>
    <property type="match status" value="1"/>
</dbReference>
<dbReference type="InterPro" id="IPR036249">
    <property type="entry name" value="Thioredoxin-like_sf"/>
</dbReference>
<gene>
    <name evidence="6" type="ORF">MONBRDRAFT_12274</name>
</gene>
<name>A9VBR7_MONBE</name>
<dbReference type="Proteomes" id="UP000001357">
    <property type="component" value="Unassembled WGS sequence"/>
</dbReference>
<dbReference type="STRING" id="81824.A9VBR7"/>
<evidence type="ECO:0000313" key="7">
    <source>
        <dbReference type="Proteomes" id="UP000001357"/>
    </source>
</evidence>
<keyword evidence="4" id="KW-0676">Redox-active center</keyword>
<evidence type="ECO:0000256" key="3">
    <source>
        <dbReference type="ARBA" id="ARBA00023157"/>
    </source>
</evidence>
<dbReference type="FunFam" id="3.40.30.10:FF:000001">
    <property type="entry name" value="Thioredoxin"/>
    <property type="match status" value="1"/>
</dbReference>
<dbReference type="PROSITE" id="PS00194">
    <property type="entry name" value="THIOREDOXIN_1"/>
    <property type="match status" value="1"/>
</dbReference>
<reference evidence="6 7" key="1">
    <citation type="journal article" date="2008" name="Nature">
        <title>The genome of the choanoflagellate Monosiga brevicollis and the origin of metazoans.</title>
        <authorList>
            <consortium name="JGI Sequencing"/>
            <person name="King N."/>
            <person name="Westbrook M.J."/>
            <person name="Young S.L."/>
            <person name="Kuo A."/>
            <person name="Abedin M."/>
            <person name="Chapman J."/>
            <person name="Fairclough S."/>
            <person name="Hellsten U."/>
            <person name="Isogai Y."/>
            <person name="Letunic I."/>
            <person name="Marr M."/>
            <person name="Pincus D."/>
            <person name="Putnam N."/>
            <person name="Rokas A."/>
            <person name="Wright K.J."/>
            <person name="Zuzow R."/>
            <person name="Dirks W."/>
            <person name="Good M."/>
            <person name="Goodstein D."/>
            <person name="Lemons D."/>
            <person name="Li W."/>
            <person name="Lyons J.B."/>
            <person name="Morris A."/>
            <person name="Nichols S."/>
            <person name="Richter D.J."/>
            <person name="Salamov A."/>
            <person name="Bork P."/>
            <person name="Lim W.A."/>
            <person name="Manning G."/>
            <person name="Miller W.T."/>
            <person name="McGinnis W."/>
            <person name="Shapiro H."/>
            <person name="Tjian R."/>
            <person name="Grigoriev I.V."/>
            <person name="Rokhsar D."/>
        </authorList>
    </citation>
    <scope>NUCLEOTIDE SEQUENCE [LARGE SCALE GENOMIC DNA]</scope>
    <source>
        <strain evidence="7">MX1 / ATCC 50154</strain>
    </source>
</reference>
<dbReference type="PROSITE" id="PS51354">
    <property type="entry name" value="GLUTAREDOXIN_2"/>
    <property type="match status" value="1"/>
</dbReference>
<feature type="domain" description="Thioredoxin" evidence="5">
    <location>
        <begin position="3"/>
        <end position="134"/>
    </location>
</feature>
<dbReference type="CDD" id="cd02947">
    <property type="entry name" value="TRX_family"/>
    <property type="match status" value="1"/>
</dbReference>
<dbReference type="KEGG" id="mbr:MONBRDRAFT_12274"/>
<keyword evidence="3" id="KW-1015">Disulfide bond</keyword>
<dbReference type="PANTHER" id="PTHR45663">
    <property type="entry name" value="GEO12009P1"/>
    <property type="match status" value="1"/>
</dbReference>
<dbReference type="InterPro" id="IPR017937">
    <property type="entry name" value="Thioredoxin_CS"/>
</dbReference>
<keyword evidence="2" id="KW-0249">Electron transport</keyword>
<dbReference type="GO" id="GO:0005739">
    <property type="term" value="C:mitochondrion"/>
    <property type="evidence" value="ECO:0000318"/>
    <property type="project" value="GO_Central"/>
</dbReference>
<dbReference type="AlphaFoldDB" id="A9VBR7"/>
<dbReference type="eggNOG" id="KOG0910">
    <property type="taxonomic scope" value="Eukaryota"/>
</dbReference>
<dbReference type="RefSeq" id="XP_001750150.1">
    <property type="nucleotide sequence ID" value="XM_001750098.1"/>
</dbReference>
<dbReference type="OMA" id="QRVDMIN"/>
<dbReference type="FunCoup" id="A9VBR7">
    <property type="interactions" value="644"/>
</dbReference>
<dbReference type="NCBIfam" id="TIGR01068">
    <property type="entry name" value="thioredoxin"/>
    <property type="match status" value="1"/>
</dbReference>
<evidence type="ECO:0000259" key="5">
    <source>
        <dbReference type="PROSITE" id="PS51352"/>
    </source>
</evidence>
<evidence type="ECO:0000313" key="6">
    <source>
        <dbReference type="EMBL" id="EDQ84980.1"/>
    </source>
</evidence>
<dbReference type="GeneID" id="5895440"/>